<dbReference type="PROSITE" id="PS01199">
    <property type="entry name" value="RIBOSOMAL_L1"/>
    <property type="match status" value="1"/>
</dbReference>
<keyword evidence="2 10" id="KW-0678">Repressor</keyword>
<evidence type="ECO:0000256" key="5">
    <source>
        <dbReference type="ARBA" id="ARBA00022845"/>
    </source>
</evidence>
<evidence type="ECO:0000256" key="1">
    <source>
        <dbReference type="ARBA" id="ARBA00010531"/>
    </source>
</evidence>
<dbReference type="GO" id="GO:0019843">
    <property type="term" value="F:rRNA binding"/>
    <property type="evidence" value="ECO:0007669"/>
    <property type="project" value="UniProtKB-UniRule"/>
</dbReference>
<dbReference type="GO" id="GO:0006412">
    <property type="term" value="P:translation"/>
    <property type="evidence" value="ECO:0007669"/>
    <property type="project" value="UniProtKB-UniRule"/>
</dbReference>
<reference evidence="12" key="1">
    <citation type="submission" date="2021-01" db="EMBL/GenBank/DDBJ databases">
        <title>Modified the classification status of verrucomicrobia.</title>
        <authorList>
            <person name="Feng X."/>
        </authorList>
    </citation>
    <scope>NUCLEOTIDE SEQUENCE</scope>
    <source>
        <strain evidence="12">JCM 18052</strain>
    </source>
</reference>
<protein>
    <recommendedName>
        <fullName evidence="9 10">Large ribosomal subunit protein uL1</fullName>
    </recommendedName>
</protein>
<comment type="function">
    <text evidence="10">Binds directly to 23S rRNA. The L1 stalk is quite mobile in the ribosome, and is involved in E site tRNA release.</text>
</comment>
<evidence type="ECO:0000256" key="8">
    <source>
        <dbReference type="ARBA" id="ARBA00023274"/>
    </source>
</evidence>
<dbReference type="HAMAP" id="MF_01318_B">
    <property type="entry name" value="Ribosomal_uL1_B"/>
    <property type="match status" value="1"/>
</dbReference>
<evidence type="ECO:0000256" key="7">
    <source>
        <dbReference type="ARBA" id="ARBA00022980"/>
    </source>
</evidence>
<dbReference type="InterPro" id="IPR005878">
    <property type="entry name" value="Ribosom_uL1_bac-type"/>
</dbReference>
<dbReference type="NCBIfam" id="TIGR01169">
    <property type="entry name" value="rplA_bact"/>
    <property type="match status" value="1"/>
</dbReference>
<dbReference type="Gene3D" id="3.40.50.790">
    <property type="match status" value="1"/>
</dbReference>
<keyword evidence="8 10" id="KW-0687">Ribonucleoprotein</keyword>
<dbReference type="GO" id="GO:0003735">
    <property type="term" value="F:structural constituent of ribosome"/>
    <property type="evidence" value="ECO:0007669"/>
    <property type="project" value="InterPro"/>
</dbReference>
<keyword evidence="13" id="KW-1185">Reference proteome</keyword>
<comment type="similarity">
    <text evidence="1 10 11">Belongs to the universal ribosomal protein uL1 family.</text>
</comment>
<evidence type="ECO:0000256" key="9">
    <source>
        <dbReference type="ARBA" id="ARBA00035241"/>
    </source>
</evidence>
<evidence type="ECO:0000256" key="3">
    <source>
        <dbReference type="ARBA" id="ARBA00022555"/>
    </source>
</evidence>
<sequence length="235" mass="24691">MSKFRSKRYKQAAALVQAGKNYSLTDAISTVKGFPAPKFTPTVTLSFHLGVDPRKSDQMVRGSVSLPHGTGKNVRVVVFAQGAAAEAARAAGAEHVGYEDLIAKVQGGFTDFDSAIATPDAMTEVRKIARVLGPRGLMPNPKTGTVTDDTAKAVREVKAGRIDYKLDKNGNVSASIGKSSFEPAQLEENARALVDSVVRAKPASAKGNYIQAVTLAASMLPGIPLEAATYTKASA</sequence>
<dbReference type="PANTHER" id="PTHR36427:SF3">
    <property type="entry name" value="LARGE RIBOSOMAL SUBUNIT PROTEIN UL1M"/>
    <property type="match status" value="1"/>
</dbReference>
<dbReference type="GO" id="GO:0000049">
    <property type="term" value="F:tRNA binding"/>
    <property type="evidence" value="ECO:0007669"/>
    <property type="project" value="UniProtKB-KW"/>
</dbReference>
<dbReference type="EMBL" id="JAENIK010000011">
    <property type="protein sequence ID" value="MBK1816035.1"/>
    <property type="molecule type" value="Genomic_DNA"/>
</dbReference>
<dbReference type="RefSeq" id="WP_200350993.1">
    <property type="nucleotide sequence ID" value="NZ_BAABHZ010000006.1"/>
</dbReference>
<proteinExistence type="inferred from homology"/>
<organism evidence="12 13">
    <name type="scientific">Luteolibacter yonseiensis</name>
    <dbReference type="NCBI Taxonomy" id="1144680"/>
    <lineage>
        <taxon>Bacteria</taxon>
        <taxon>Pseudomonadati</taxon>
        <taxon>Verrucomicrobiota</taxon>
        <taxon>Verrucomicrobiia</taxon>
        <taxon>Verrucomicrobiales</taxon>
        <taxon>Verrucomicrobiaceae</taxon>
        <taxon>Luteolibacter</taxon>
    </lineage>
</organism>
<dbReference type="Gene3D" id="3.30.190.20">
    <property type="match status" value="1"/>
</dbReference>
<dbReference type="FunFam" id="3.40.50.790:FF:000001">
    <property type="entry name" value="50S ribosomal protein L1"/>
    <property type="match status" value="1"/>
</dbReference>
<keyword evidence="3 10" id="KW-0820">tRNA-binding</keyword>
<gene>
    <name evidence="10" type="primary">rplA</name>
    <name evidence="12" type="ORF">JIN84_10465</name>
</gene>
<accession>A0A934VBD6</accession>
<dbReference type="GO" id="GO:0006417">
    <property type="term" value="P:regulation of translation"/>
    <property type="evidence" value="ECO:0007669"/>
    <property type="project" value="UniProtKB-KW"/>
</dbReference>
<dbReference type="PANTHER" id="PTHR36427">
    <property type="entry name" value="54S RIBOSOMAL PROTEIN L1, MITOCHONDRIAL"/>
    <property type="match status" value="1"/>
</dbReference>
<evidence type="ECO:0000256" key="10">
    <source>
        <dbReference type="HAMAP-Rule" id="MF_01318"/>
    </source>
</evidence>
<evidence type="ECO:0000256" key="4">
    <source>
        <dbReference type="ARBA" id="ARBA00022730"/>
    </source>
</evidence>
<comment type="subunit">
    <text evidence="10">Part of the 50S ribosomal subunit.</text>
</comment>
<dbReference type="InterPro" id="IPR028364">
    <property type="entry name" value="Ribosomal_uL1/biogenesis"/>
</dbReference>
<keyword evidence="6 10" id="KW-0694">RNA-binding</keyword>
<dbReference type="InterPro" id="IPR023673">
    <property type="entry name" value="Ribosomal_uL1_CS"/>
</dbReference>
<name>A0A934VBD6_9BACT</name>
<dbReference type="SUPFAM" id="SSF56808">
    <property type="entry name" value="Ribosomal protein L1"/>
    <property type="match status" value="1"/>
</dbReference>
<dbReference type="Pfam" id="PF00687">
    <property type="entry name" value="Ribosomal_L1"/>
    <property type="match status" value="1"/>
</dbReference>
<dbReference type="GO" id="GO:0015934">
    <property type="term" value="C:large ribosomal subunit"/>
    <property type="evidence" value="ECO:0007669"/>
    <property type="project" value="InterPro"/>
</dbReference>
<evidence type="ECO:0000256" key="11">
    <source>
        <dbReference type="RuleBase" id="RU000659"/>
    </source>
</evidence>
<comment type="caution">
    <text evidence="12">The sequence shown here is derived from an EMBL/GenBank/DDBJ whole genome shotgun (WGS) entry which is preliminary data.</text>
</comment>
<keyword evidence="7 10" id="KW-0689">Ribosomal protein</keyword>
<dbReference type="InterPro" id="IPR002143">
    <property type="entry name" value="Ribosomal_uL1"/>
</dbReference>
<dbReference type="CDD" id="cd00403">
    <property type="entry name" value="Ribosomal_L1"/>
    <property type="match status" value="1"/>
</dbReference>
<comment type="function">
    <text evidence="10">Protein L1 is also a translational repressor protein, it controls the translation of the L11 operon by binding to its mRNA.</text>
</comment>
<evidence type="ECO:0000256" key="2">
    <source>
        <dbReference type="ARBA" id="ARBA00022491"/>
    </source>
</evidence>
<evidence type="ECO:0000256" key="6">
    <source>
        <dbReference type="ARBA" id="ARBA00022884"/>
    </source>
</evidence>
<dbReference type="InterPro" id="IPR016095">
    <property type="entry name" value="Ribosomal_uL1_3-a/b-sand"/>
</dbReference>
<keyword evidence="5 10" id="KW-0810">Translation regulation</keyword>
<dbReference type="InterPro" id="IPR023674">
    <property type="entry name" value="Ribosomal_uL1-like"/>
</dbReference>
<dbReference type="PIRSF" id="PIRSF002155">
    <property type="entry name" value="Ribosomal_L1"/>
    <property type="match status" value="1"/>
</dbReference>
<evidence type="ECO:0000313" key="12">
    <source>
        <dbReference type="EMBL" id="MBK1816035.1"/>
    </source>
</evidence>
<dbReference type="Proteomes" id="UP000600139">
    <property type="component" value="Unassembled WGS sequence"/>
</dbReference>
<keyword evidence="4 10" id="KW-0699">rRNA-binding</keyword>
<evidence type="ECO:0000313" key="13">
    <source>
        <dbReference type="Proteomes" id="UP000600139"/>
    </source>
</evidence>
<dbReference type="AlphaFoldDB" id="A0A934VBD6"/>